<reference evidence="1 2" key="1">
    <citation type="submission" date="2019-05" db="EMBL/GenBank/DDBJ databases">
        <title>Another draft genome of Portunus trituberculatus and its Hox gene families provides insights of decapod evolution.</title>
        <authorList>
            <person name="Jeong J.-H."/>
            <person name="Song I."/>
            <person name="Kim S."/>
            <person name="Choi T."/>
            <person name="Kim D."/>
            <person name="Ryu S."/>
            <person name="Kim W."/>
        </authorList>
    </citation>
    <scope>NUCLEOTIDE SEQUENCE [LARGE SCALE GENOMIC DNA]</scope>
    <source>
        <tissue evidence="1">Muscle</tissue>
    </source>
</reference>
<dbReference type="EMBL" id="VSRR010139293">
    <property type="protein sequence ID" value="MPD04075.1"/>
    <property type="molecule type" value="Genomic_DNA"/>
</dbReference>
<evidence type="ECO:0000313" key="2">
    <source>
        <dbReference type="Proteomes" id="UP000324222"/>
    </source>
</evidence>
<accession>A0A5B7KHM0</accession>
<proteinExistence type="predicted"/>
<evidence type="ECO:0000313" key="1">
    <source>
        <dbReference type="EMBL" id="MPD04075.1"/>
    </source>
</evidence>
<gene>
    <name evidence="1" type="ORF">E2C01_099744</name>
</gene>
<name>A0A5B7KHM0_PORTR</name>
<organism evidence="1 2">
    <name type="scientific">Portunus trituberculatus</name>
    <name type="common">Swimming crab</name>
    <name type="synonym">Neptunus trituberculatus</name>
    <dbReference type="NCBI Taxonomy" id="210409"/>
    <lineage>
        <taxon>Eukaryota</taxon>
        <taxon>Metazoa</taxon>
        <taxon>Ecdysozoa</taxon>
        <taxon>Arthropoda</taxon>
        <taxon>Crustacea</taxon>
        <taxon>Multicrustacea</taxon>
        <taxon>Malacostraca</taxon>
        <taxon>Eumalacostraca</taxon>
        <taxon>Eucarida</taxon>
        <taxon>Decapoda</taxon>
        <taxon>Pleocyemata</taxon>
        <taxon>Brachyura</taxon>
        <taxon>Eubrachyura</taxon>
        <taxon>Portunoidea</taxon>
        <taxon>Portunidae</taxon>
        <taxon>Portuninae</taxon>
        <taxon>Portunus</taxon>
    </lineage>
</organism>
<dbReference type="Proteomes" id="UP000324222">
    <property type="component" value="Unassembled WGS sequence"/>
</dbReference>
<comment type="caution">
    <text evidence="1">The sequence shown here is derived from an EMBL/GenBank/DDBJ whole genome shotgun (WGS) entry which is preliminary data.</text>
</comment>
<protein>
    <submittedName>
        <fullName evidence="1">Uncharacterized protein</fullName>
    </submittedName>
</protein>
<dbReference type="AlphaFoldDB" id="A0A5B7KHM0"/>
<keyword evidence="2" id="KW-1185">Reference proteome</keyword>
<sequence>MAGEVEGDRRSLSVTVFFHRRGS</sequence>